<gene>
    <name evidence="1" type="ORF">V0288_19630</name>
</gene>
<dbReference type="EMBL" id="JBAFSM010000046">
    <property type="protein sequence ID" value="MEG3439347.1"/>
    <property type="molecule type" value="Genomic_DNA"/>
</dbReference>
<keyword evidence="2" id="KW-1185">Reference proteome</keyword>
<organism evidence="1 2">
    <name type="scientific">Pannus brasiliensis CCIBt3594</name>
    <dbReference type="NCBI Taxonomy" id="1427578"/>
    <lineage>
        <taxon>Bacteria</taxon>
        <taxon>Bacillati</taxon>
        <taxon>Cyanobacteriota</taxon>
        <taxon>Cyanophyceae</taxon>
        <taxon>Oscillatoriophycideae</taxon>
        <taxon>Chroococcales</taxon>
        <taxon>Microcystaceae</taxon>
        <taxon>Pannus</taxon>
    </lineage>
</organism>
<evidence type="ECO:0000313" key="2">
    <source>
        <dbReference type="Proteomes" id="UP001328733"/>
    </source>
</evidence>
<dbReference type="Proteomes" id="UP001328733">
    <property type="component" value="Unassembled WGS sequence"/>
</dbReference>
<dbReference type="RefSeq" id="WP_332866833.1">
    <property type="nucleotide sequence ID" value="NZ_JBAFSM010000046.1"/>
</dbReference>
<protein>
    <submittedName>
        <fullName evidence="1">Uncharacterized protein</fullName>
    </submittedName>
</protein>
<evidence type="ECO:0000313" key="1">
    <source>
        <dbReference type="EMBL" id="MEG3439347.1"/>
    </source>
</evidence>
<dbReference type="AlphaFoldDB" id="A0AAW9QXK3"/>
<accession>A0AAW9QXK3</accession>
<proteinExistence type="predicted"/>
<sequence length="66" mass="7883">MWQRLFLAITLAFPLYLTIELRQSPPLTDSVARRSDIPERVNRKLDRKIEDFQQKLQQVRSSLLDK</sequence>
<comment type="caution">
    <text evidence="1">The sequence shown here is derived from an EMBL/GenBank/DDBJ whole genome shotgun (WGS) entry which is preliminary data.</text>
</comment>
<name>A0AAW9QXK3_9CHRO</name>
<reference evidence="1 2" key="1">
    <citation type="submission" date="2024-01" db="EMBL/GenBank/DDBJ databases">
        <title>Genomic insights into the taxonomy and metabolism of the cyanobacterium Pannus brasiliensis CCIBt3594.</title>
        <authorList>
            <person name="Machado M."/>
            <person name="Botero N.B."/>
            <person name="Andreote A.P.D."/>
            <person name="Feitosa A.M.T."/>
            <person name="Popin R."/>
            <person name="Sivonen K."/>
            <person name="Fiore M.F."/>
        </authorList>
    </citation>
    <scope>NUCLEOTIDE SEQUENCE [LARGE SCALE GENOMIC DNA]</scope>
    <source>
        <strain evidence="1 2">CCIBt3594</strain>
    </source>
</reference>